<dbReference type="Proteomes" id="UP001338125">
    <property type="component" value="Unassembled WGS sequence"/>
</dbReference>
<protein>
    <submittedName>
        <fullName evidence="1">Uncharacterized protein</fullName>
    </submittedName>
</protein>
<name>A0ABR0T2M0_9HYPO</name>
<sequence length="67" mass="7801">MMLFPNLNYTFKQSPFLEAAVDSFQADFQKRARPSDIEDDVALRKKFVNPVVLVVVIRPENRFSQLI</sequence>
<evidence type="ECO:0000313" key="1">
    <source>
        <dbReference type="EMBL" id="KAK5998667.1"/>
    </source>
</evidence>
<organism evidence="1 2">
    <name type="scientific">Cladobotryum mycophilum</name>
    <dbReference type="NCBI Taxonomy" id="491253"/>
    <lineage>
        <taxon>Eukaryota</taxon>
        <taxon>Fungi</taxon>
        <taxon>Dikarya</taxon>
        <taxon>Ascomycota</taxon>
        <taxon>Pezizomycotina</taxon>
        <taxon>Sordariomycetes</taxon>
        <taxon>Hypocreomycetidae</taxon>
        <taxon>Hypocreales</taxon>
        <taxon>Hypocreaceae</taxon>
        <taxon>Cladobotryum</taxon>
    </lineage>
</organism>
<comment type="caution">
    <text evidence="1">The sequence shown here is derived from an EMBL/GenBank/DDBJ whole genome shotgun (WGS) entry which is preliminary data.</text>
</comment>
<proteinExistence type="predicted"/>
<keyword evidence="2" id="KW-1185">Reference proteome</keyword>
<accession>A0ABR0T2M0</accession>
<dbReference type="EMBL" id="JAVFKD010000001">
    <property type="protein sequence ID" value="KAK5998667.1"/>
    <property type="molecule type" value="Genomic_DNA"/>
</dbReference>
<reference evidence="1 2" key="1">
    <citation type="submission" date="2024-01" db="EMBL/GenBank/DDBJ databases">
        <title>Complete genome of Cladobotryum mycophilum ATHUM6906.</title>
        <authorList>
            <person name="Christinaki A.C."/>
            <person name="Myridakis A.I."/>
            <person name="Kouvelis V.N."/>
        </authorList>
    </citation>
    <scope>NUCLEOTIDE SEQUENCE [LARGE SCALE GENOMIC DNA]</scope>
    <source>
        <strain evidence="1 2">ATHUM6906</strain>
    </source>
</reference>
<evidence type="ECO:0000313" key="2">
    <source>
        <dbReference type="Proteomes" id="UP001338125"/>
    </source>
</evidence>
<gene>
    <name evidence="1" type="ORF">PT974_01049</name>
</gene>